<dbReference type="PROSITE" id="PS50835">
    <property type="entry name" value="IG_LIKE"/>
    <property type="match status" value="1"/>
</dbReference>
<evidence type="ECO:0000256" key="1">
    <source>
        <dbReference type="SAM" id="SignalP"/>
    </source>
</evidence>
<reference evidence="3" key="1">
    <citation type="submission" date="2014-05" db="EMBL/GenBank/DDBJ databases">
        <authorList>
            <person name="Chronopoulou M."/>
        </authorList>
    </citation>
    <scope>NUCLEOTIDE SEQUENCE</scope>
    <source>
        <tissue evidence="3">Whole organism</tissue>
    </source>
</reference>
<evidence type="ECO:0000313" key="3">
    <source>
        <dbReference type="EMBL" id="CDW27051.1"/>
    </source>
</evidence>
<feature type="signal peptide" evidence="1">
    <location>
        <begin position="1"/>
        <end position="35"/>
    </location>
</feature>
<protein>
    <recommendedName>
        <fullName evidence="2">Ig-like domain-containing protein</fullName>
    </recommendedName>
</protein>
<dbReference type="EMBL" id="HACA01009690">
    <property type="protein sequence ID" value="CDW27051.1"/>
    <property type="molecule type" value="Transcribed_RNA"/>
</dbReference>
<dbReference type="InterPro" id="IPR036179">
    <property type="entry name" value="Ig-like_dom_sf"/>
</dbReference>
<evidence type="ECO:0000259" key="2">
    <source>
        <dbReference type="PROSITE" id="PS50835"/>
    </source>
</evidence>
<organism evidence="3">
    <name type="scientific">Lepeophtheirus salmonis</name>
    <name type="common">Salmon louse</name>
    <name type="synonym">Caligus salmonis</name>
    <dbReference type="NCBI Taxonomy" id="72036"/>
    <lineage>
        <taxon>Eukaryota</taxon>
        <taxon>Metazoa</taxon>
        <taxon>Ecdysozoa</taxon>
        <taxon>Arthropoda</taxon>
        <taxon>Crustacea</taxon>
        <taxon>Multicrustacea</taxon>
        <taxon>Hexanauplia</taxon>
        <taxon>Copepoda</taxon>
        <taxon>Siphonostomatoida</taxon>
        <taxon>Caligidae</taxon>
        <taxon>Lepeophtheirus</taxon>
    </lineage>
</organism>
<accession>A0A0K2TNQ0</accession>
<name>A0A0K2TNQ0_LEPSM</name>
<feature type="domain" description="Ig-like" evidence="2">
    <location>
        <begin position="54"/>
        <end position="105"/>
    </location>
</feature>
<proteinExistence type="predicted"/>
<dbReference type="SUPFAM" id="SSF48726">
    <property type="entry name" value="Immunoglobulin"/>
    <property type="match status" value="1"/>
</dbReference>
<dbReference type="OrthoDB" id="5984265at2759"/>
<feature type="chain" id="PRO_5005487930" description="Ig-like domain-containing protein" evidence="1">
    <location>
        <begin position="36"/>
        <end position="105"/>
    </location>
</feature>
<sequence>MLSYIYFQPTLVNMCSHQFNLHYTVLLLLSLGVLATQSQGIVEKILTIKTCGKPNIQNIMNNVTARPGQSATFKCQVDMSCIVAYIEWYHEMDNGTEKLIKVRLE</sequence>
<dbReference type="AlphaFoldDB" id="A0A0K2TNQ0"/>
<dbReference type="InterPro" id="IPR007110">
    <property type="entry name" value="Ig-like_dom"/>
</dbReference>
<keyword evidence="1" id="KW-0732">Signal</keyword>